<evidence type="ECO:0000256" key="2">
    <source>
        <dbReference type="ARBA" id="ARBA00022679"/>
    </source>
</evidence>
<dbReference type="PANTHER" id="PTHR40448:SF1">
    <property type="entry name" value="TWO-COMPONENT SENSOR HISTIDINE KINASE"/>
    <property type="match status" value="1"/>
</dbReference>
<accession>A0A381JCE9</accession>
<protein>
    <submittedName>
        <fullName evidence="4">Accessory gene regulator protein C</fullName>
    </submittedName>
</protein>
<keyword evidence="2" id="KW-0808">Transferase</keyword>
<gene>
    <name evidence="4" type="ORF">NCTC9836_02452</name>
</gene>
<dbReference type="AlphaFoldDB" id="A0A381JCE9"/>
<dbReference type="OrthoDB" id="1656061at2"/>
<keyword evidence="5" id="KW-1185">Reference proteome</keyword>
<evidence type="ECO:0000256" key="1">
    <source>
        <dbReference type="ARBA" id="ARBA00022553"/>
    </source>
</evidence>
<evidence type="ECO:0000313" key="5">
    <source>
        <dbReference type="Proteomes" id="UP000254664"/>
    </source>
</evidence>
<organism evidence="4 5">
    <name type="scientific">Clostridium putrefaciens</name>
    <dbReference type="NCBI Taxonomy" id="99675"/>
    <lineage>
        <taxon>Bacteria</taxon>
        <taxon>Bacillati</taxon>
        <taxon>Bacillota</taxon>
        <taxon>Clostridia</taxon>
        <taxon>Eubacteriales</taxon>
        <taxon>Clostridiaceae</taxon>
        <taxon>Clostridium</taxon>
    </lineage>
</organism>
<proteinExistence type="predicted"/>
<dbReference type="GO" id="GO:0000155">
    <property type="term" value="F:phosphorelay sensor kinase activity"/>
    <property type="evidence" value="ECO:0007669"/>
    <property type="project" value="InterPro"/>
</dbReference>
<reference evidence="4 5" key="1">
    <citation type="submission" date="2018-06" db="EMBL/GenBank/DDBJ databases">
        <authorList>
            <consortium name="Pathogen Informatics"/>
            <person name="Doyle S."/>
        </authorList>
    </citation>
    <scope>NUCLEOTIDE SEQUENCE [LARGE SCALE GENOMIC DNA]</scope>
    <source>
        <strain evidence="4 5">NCTC9836</strain>
    </source>
</reference>
<dbReference type="PANTHER" id="PTHR40448">
    <property type="entry name" value="TWO-COMPONENT SENSOR HISTIDINE KINASE"/>
    <property type="match status" value="1"/>
</dbReference>
<dbReference type="InterPro" id="IPR016120">
    <property type="entry name" value="Sig_transdc_His_kin_SpoOB"/>
</dbReference>
<sequence length="95" mass="11292">MTKFKHDYNNIIFMMKGYLDDNNIEELKKYFKKDLISEYENNEIIKLKKIKDAGLKGLLTSKIVKYNPDNINLSIEVLDTQRFRIKIPVKILLLL</sequence>
<dbReference type="GO" id="GO:0042802">
    <property type="term" value="F:identical protein binding"/>
    <property type="evidence" value="ECO:0007669"/>
    <property type="project" value="TreeGrafter"/>
</dbReference>
<evidence type="ECO:0000256" key="3">
    <source>
        <dbReference type="ARBA" id="ARBA00022777"/>
    </source>
</evidence>
<name>A0A381JCE9_9CLOT</name>
<dbReference type="Proteomes" id="UP000254664">
    <property type="component" value="Unassembled WGS sequence"/>
</dbReference>
<keyword evidence="1" id="KW-0597">Phosphoprotein</keyword>
<dbReference type="SUPFAM" id="SSF55890">
    <property type="entry name" value="Sporulation response regulatory protein Spo0B"/>
    <property type="match status" value="1"/>
</dbReference>
<evidence type="ECO:0000313" key="4">
    <source>
        <dbReference type="EMBL" id="SUY48077.1"/>
    </source>
</evidence>
<dbReference type="EMBL" id="UFWZ01000001">
    <property type="protein sequence ID" value="SUY48077.1"/>
    <property type="molecule type" value="Genomic_DNA"/>
</dbReference>
<dbReference type="RefSeq" id="WP_115641941.1">
    <property type="nucleotide sequence ID" value="NZ_UFWZ01000001.1"/>
</dbReference>
<keyword evidence="3" id="KW-0418">Kinase</keyword>